<keyword evidence="4 5" id="KW-0472">Membrane</keyword>
<dbReference type="EMBL" id="JAERRF010000009">
    <property type="protein sequence ID" value="MBL1098621.1"/>
    <property type="molecule type" value="Genomic_DNA"/>
</dbReference>
<dbReference type="PANTHER" id="PTHR23528:SF1">
    <property type="entry name" value="MAJOR FACILITATOR SUPERFAMILY (MFS) PROFILE DOMAIN-CONTAINING PROTEIN"/>
    <property type="match status" value="1"/>
</dbReference>
<dbReference type="InterPro" id="IPR036259">
    <property type="entry name" value="MFS_trans_sf"/>
</dbReference>
<dbReference type="RefSeq" id="WP_201876013.1">
    <property type="nucleotide sequence ID" value="NZ_JAERRF010000009.1"/>
</dbReference>
<evidence type="ECO:0000256" key="4">
    <source>
        <dbReference type="ARBA" id="ARBA00023136"/>
    </source>
</evidence>
<sequence length="417" mass="43095">MNVTVAPPDTGKPPKARYGALMTSVVSVTLTYNICLGGALGILIPKQIAEITPDGKVAALAMVTAVGAAVTVFANPIAGALSDRTRSRWGRRTPWVILGGLGSAVSLMALGSLGALVWIAVFWALTKMFLNVLIAPVNALVPDRTPPEKRGIVSAMMGLAGFAGAVAGTLVAAAFVSRIPVGYTVIAVGLVAAAGLFALLSSERSTAGDPRAPFHLGRFLRGFWVSPRRYPDFAWAFLARTAMVLGFKAILTYQLYILQDYVGMSLDDAAELSPALNLVLVVGVILGTLPSGALSDRLGRRKVFVLISSQPIATAGLAPLFWPTVTAMYVFYAIAGLGFGCYAAVDQALMTLVLPKAEDNGKDMGILSIANNGATAVAPVVAAGLISALGGYRSLFGAGVVLAIIGAAAVLPIKGVR</sequence>
<name>A0ABS1NFN1_9ACTN</name>
<comment type="caution">
    <text evidence="7">The sequence shown here is derived from an EMBL/GenBank/DDBJ whole genome shotgun (WGS) entry which is preliminary data.</text>
</comment>
<evidence type="ECO:0000259" key="6">
    <source>
        <dbReference type="PROSITE" id="PS50850"/>
    </source>
</evidence>
<feature type="transmembrane region" description="Helical" evidence="5">
    <location>
        <begin position="57"/>
        <end position="81"/>
    </location>
</feature>
<feature type="transmembrane region" description="Helical" evidence="5">
    <location>
        <begin position="275"/>
        <end position="294"/>
    </location>
</feature>
<reference evidence="7 8" key="1">
    <citation type="submission" date="2021-01" db="EMBL/GenBank/DDBJ databases">
        <title>WGS of actinomycetes isolated from Thailand.</title>
        <authorList>
            <person name="Thawai C."/>
        </authorList>
    </citation>
    <scope>NUCLEOTIDE SEQUENCE [LARGE SCALE GENOMIC DNA]</scope>
    <source>
        <strain evidence="7 8">CA1R205</strain>
    </source>
</reference>
<accession>A0ABS1NFN1</accession>
<feature type="transmembrane region" description="Helical" evidence="5">
    <location>
        <begin position="328"/>
        <end position="354"/>
    </location>
</feature>
<keyword evidence="3 5" id="KW-1133">Transmembrane helix</keyword>
<dbReference type="InterPro" id="IPR020846">
    <property type="entry name" value="MFS_dom"/>
</dbReference>
<feature type="transmembrane region" description="Helical" evidence="5">
    <location>
        <begin position="93"/>
        <end position="110"/>
    </location>
</feature>
<feature type="transmembrane region" description="Helical" evidence="5">
    <location>
        <begin position="233"/>
        <end position="255"/>
    </location>
</feature>
<feature type="transmembrane region" description="Helical" evidence="5">
    <location>
        <begin position="21"/>
        <end position="45"/>
    </location>
</feature>
<feature type="transmembrane region" description="Helical" evidence="5">
    <location>
        <begin position="303"/>
        <end position="322"/>
    </location>
</feature>
<feature type="transmembrane region" description="Helical" evidence="5">
    <location>
        <begin position="153"/>
        <end position="175"/>
    </location>
</feature>
<evidence type="ECO:0000313" key="7">
    <source>
        <dbReference type="EMBL" id="MBL1098621.1"/>
    </source>
</evidence>
<feature type="transmembrane region" description="Helical" evidence="5">
    <location>
        <begin position="366"/>
        <end position="389"/>
    </location>
</feature>
<evidence type="ECO:0000256" key="1">
    <source>
        <dbReference type="ARBA" id="ARBA00004651"/>
    </source>
</evidence>
<dbReference type="SUPFAM" id="SSF103473">
    <property type="entry name" value="MFS general substrate transporter"/>
    <property type="match status" value="1"/>
</dbReference>
<feature type="transmembrane region" description="Helical" evidence="5">
    <location>
        <begin position="181"/>
        <end position="201"/>
    </location>
</feature>
<dbReference type="PROSITE" id="PS00216">
    <property type="entry name" value="SUGAR_TRANSPORT_1"/>
    <property type="match status" value="1"/>
</dbReference>
<proteinExistence type="predicted"/>
<keyword evidence="2 5" id="KW-0812">Transmembrane</keyword>
<dbReference type="PROSITE" id="PS50850">
    <property type="entry name" value="MFS"/>
    <property type="match status" value="1"/>
</dbReference>
<comment type="subcellular location">
    <subcellularLocation>
        <location evidence="1">Cell membrane</location>
        <topology evidence="1">Multi-pass membrane protein</topology>
    </subcellularLocation>
</comment>
<gene>
    <name evidence="7" type="ORF">JK363_18540</name>
</gene>
<protein>
    <submittedName>
        <fullName evidence="7">MFS transporter</fullName>
    </submittedName>
</protein>
<feature type="domain" description="Major facilitator superfamily (MFS) profile" evidence="6">
    <location>
        <begin position="232"/>
        <end position="417"/>
    </location>
</feature>
<organism evidence="7 8">
    <name type="scientific">Streptomyces coffeae</name>
    <dbReference type="NCBI Taxonomy" id="621382"/>
    <lineage>
        <taxon>Bacteria</taxon>
        <taxon>Bacillati</taxon>
        <taxon>Actinomycetota</taxon>
        <taxon>Actinomycetes</taxon>
        <taxon>Kitasatosporales</taxon>
        <taxon>Streptomycetaceae</taxon>
        <taxon>Streptomyces</taxon>
    </lineage>
</organism>
<dbReference type="InterPro" id="IPR005829">
    <property type="entry name" value="Sugar_transporter_CS"/>
</dbReference>
<dbReference type="PANTHER" id="PTHR23528">
    <property type="match status" value="1"/>
</dbReference>
<evidence type="ECO:0000256" key="3">
    <source>
        <dbReference type="ARBA" id="ARBA00022989"/>
    </source>
</evidence>
<feature type="transmembrane region" description="Helical" evidence="5">
    <location>
        <begin position="395"/>
        <end position="413"/>
    </location>
</feature>
<dbReference type="Proteomes" id="UP000634229">
    <property type="component" value="Unassembled WGS sequence"/>
</dbReference>
<dbReference type="Pfam" id="PF13347">
    <property type="entry name" value="MFS_2"/>
    <property type="match status" value="1"/>
</dbReference>
<evidence type="ECO:0000256" key="2">
    <source>
        <dbReference type="ARBA" id="ARBA00022692"/>
    </source>
</evidence>
<keyword evidence="8" id="KW-1185">Reference proteome</keyword>
<feature type="transmembrane region" description="Helical" evidence="5">
    <location>
        <begin position="116"/>
        <end position="141"/>
    </location>
</feature>
<dbReference type="Gene3D" id="1.20.1250.20">
    <property type="entry name" value="MFS general substrate transporter like domains"/>
    <property type="match status" value="2"/>
</dbReference>
<evidence type="ECO:0000256" key="5">
    <source>
        <dbReference type="SAM" id="Phobius"/>
    </source>
</evidence>
<evidence type="ECO:0000313" key="8">
    <source>
        <dbReference type="Proteomes" id="UP000634229"/>
    </source>
</evidence>